<reference evidence="1 2" key="1">
    <citation type="submission" date="2015-09" db="EMBL/GenBank/DDBJ databases">
        <title>Draft genome of the parasitic nematode Teladorsagia circumcincta isolate WARC Sus (inbred).</title>
        <authorList>
            <person name="Mitreva M."/>
        </authorList>
    </citation>
    <scope>NUCLEOTIDE SEQUENCE [LARGE SCALE GENOMIC DNA]</scope>
    <source>
        <strain evidence="1 2">S</strain>
    </source>
</reference>
<accession>A0A2G9T951</accession>
<dbReference type="OrthoDB" id="5860151at2759"/>
<dbReference type="EMBL" id="KZ404244">
    <property type="protein sequence ID" value="PIO53930.1"/>
    <property type="molecule type" value="Genomic_DNA"/>
</dbReference>
<sequence>AFWTVNASPMDPSKQAFLIQQSLNKLVGATGEQLAPGAVPQQPVLAAGLAPSAHGLTSLQSHQLNSMVAAIQKQAAQNASFLQNVPSTSMQGPSHLAPLDVA</sequence>
<dbReference type="Proteomes" id="UP000230423">
    <property type="component" value="Unassembled WGS sequence"/>
</dbReference>
<feature type="non-terminal residue" evidence="1">
    <location>
        <position position="102"/>
    </location>
</feature>
<gene>
    <name evidence="1" type="ORF">TELCIR_24718</name>
</gene>
<dbReference type="AlphaFoldDB" id="A0A2G9T951"/>
<evidence type="ECO:0000313" key="2">
    <source>
        <dbReference type="Proteomes" id="UP000230423"/>
    </source>
</evidence>
<organism evidence="1 2">
    <name type="scientific">Teladorsagia circumcincta</name>
    <name type="common">Brown stomach worm</name>
    <name type="synonym">Ostertagia circumcincta</name>
    <dbReference type="NCBI Taxonomy" id="45464"/>
    <lineage>
        <taxon>Eukaryota</taxon>
        <taxon>Metazoa</taxon>
        <taxon>Ecdysozoa</taxon>
        <taxon>Nematoda</taxon>
        <taxon>Chromadorea</taxon>
        <taxon>Rhabditida</taxon>
        <taxon>Rhabditina</taxon>
        <taxon>Rhabditomorpha</taxon>
        <taxon>Strongyloidea</taxon>
        <taxon>Trichostrongylidae</taxon>
        <taxon>Teladorsagia</taxon>
    </lineage>
</organism>
<feature type="non-terminal residue" evidence="1">
    <location>
        <position position="1"/>
    </location>
</feature>
<proteinExistence type="predicted"/>
<keyword evidence="2" id="KW-1185">Reference proteome</keyword>
<evidence type="ECO:0000313" key="1">
    <source>
        <dbReference type="EMBL" id="PIO53930.1"/>
    </source>
</evidence>
<name>A0A2G9T951_TELCI</name>
<protein>
    <submittedName>
        <fullName evidence="1">Uncharacterized protein</fullName>
    </submittedName>
</protein>